<organism evidence="5 6">
    <name type="scientific">Parasponia andersonii</name>
    <name type="common">Sponia andersonii</name>
    <dbReference type="NCBI Taxonomy" id="3476"/>
    <lineage>
        <taxon>Eukaryota</taxon>
        <taxon>Viridiplantae</taxon>
        <taxon>Streptophyta</taxon>
        <taxon>Embryophyta</taxon>
        <taxon>Tracheophyta</taxon>
        <taxon>Spermatophyta</taxon>
        <taxon>Magnoliopsida</taxon>
        <taxon>eudicotyledons</taxon>
        <taxon>Gunneridae</taxon>
        <taxon>Pentapetalae</taxon>
        <taxon>rosids</taxon>
        <taxon>fabids</taxon>
        <taxon>Rosales</taxon>
        <taxon>Cannabaceae</taxon>
        <taxon>Parasponia</taxon>
    </lineage>
</organism>
<feature type="domain" description="TFIIS N-terminal" evidence="4">
    <location>
        <begin position="10"/>
        <end position="90"/>
    </location>
</feature>
<dbReference type="InterPro" id="IPR003617">
    <property type="entry name" value="TFIIS/CRSP70_N_sub"/>
</dbReference>
<dbReference type="PANTHER" id="PTHR31995">
    <property type="entry name" value="TRANSCRIPTION FACTOR IIS FAMILY PROTEIN-RELATED"/>
    <property type="match status" value="1"/>
</dbReference>
<evidence type="ECO:0000256" key="2">
    <source>
        <dbReference type="ARBA" id="ARBA00023242"/>
    </source>
</evidence>
<dbReference type="CDD" id="cd00183">
    <property type="entry name" value="TFIIS_I"/>
    <property type="match status" value="1"/>
</dbReference>
<dbReference type="SUPFAM" id="SSF47676">
    <property type="entry name" value="Conserved domain common to transcription factors TFIIS, elongin A, CRSP70"/>
    <property type="match status" value="1"/>
</dbReference>
<comment type="caution">
    <text evidence="5">The sequence shown here is derived from an EMBL/GenBank/DDBJ whole genome shotgun (WGS) entry which is preliminary data.</text>
</comment>
<dbReference type="Proteomes" id="UP000237105">
    <property type="component" value="Unassembled WGS sequence"/>
</dbReference>
<dbReference type="OrthoDB" id="1101988at2759"/>
<evidence type="ECO:0000256" key="1">
    <source>
        <dbReference type="ARBA" id="ARBA00004123"/>
    </source>
</evidence>
<gene>
    <name evidence="5" type="ORF">PanWU01x14_071150</name>
</gene>
<dbReference type="STRING" id="3476.A0A2P5DEH8"/>
<dbReference type="Gene3D" id="1.20.930.10">
    <property type="entry name" value="Conserved domain common to transcription factors TFIIS, elongin A, CRSP70"/>
    <property type="match status" value="1"/>
</dbReference>
<dbReference type="PROSITE" id="PS51319">
    <property type="entry name" value="TFIIS_N"/>
    <property type="match status" value="1"/>
</dbReference>
<reference evidence="6" key="1">
    <citation type="submission" date="2016-06" db="EMBL/GenBank/DDBJ databases">
        <title>Parallel loss of symbiosis genes in relatives of nitrogen-fixing non-legume Parasponia.</title>
        <authorList>
            <person name="Van Velzen R."/>
            <person name="Holmer R."/>
            <person name="Bu F."/>
            <person name="Rutten L."/>
            <person name="Van Zeijl A."/>
            <person name="Liu W."/>
            <person name="Santuari L."/>
            <person name="Cao Q."/>
            <person name="Sharma T."/>
            <person name="Shen D."/>
            <person name="Roswanjaya Y."/>
            <person name="Wardhani T."/>
            <person name="Kalhor M.S."/>
            <person name="Jansen J."/>
            <person name="Van den Hoogen J."/>
            <person name="Gungor B."/>
            <person name="Hartog M."/>
            <person name="Hontelez J."/>
            <person name="Verver J."/>
            <person name="Yang W.-C."/>
            <person name="Schijlen E."/>
            <person name="Repin R."/>
            <person name="Schilthuizen M."/>
            <person name="Schranz E."/>
            <person name="Heidstra R."/>
            <person name="Miyata K."/>
            <person name="Fedorova E."/>
            <person name="Kohlen W."/>
            <person name="Bisseling T."/>
            <person name="Smit S."/>
            <person name="Geurts R."/>
        </authorList>
    </citation>
    <scope>NUCLEOTIDE SEQUENCE [LARGE SCALE GENOMIC DNA]</scope>
    <source>
        <strain evidence="6">cv. WU1-14</strain>
    </source>
</reference>
<keyword evidence="5" id="KW-0251">Elongation factor</keyword>
<evidence type="ECO:0000256" key="3">
    <source>
        <dbReference type="PROSITE-ProRule" id="PRU00649"/>
    </source>
</evidence>
<dbReference type="PANTHER" id="PTHR31995:SF8">
    <property type="entry name" value="TRANSCRIPTION FACTOR IIS FAMILY PROTEIN"/>
    <property type="match status" value="1"/>
</dbReference>
<dbReference type="EMBL" id="JXTB01000043">
    <property type="protein sequence ID" value="PON71660.1"/>
    <property type="molecule type" value="Genomic_DNA"/>
</dbReference>
<dbReference type="Pfam" id="PF08711">
    <property type="entry name" value="Med26"/>
    <property type="match status" value="1"/>
</dbReference>
<keyword evidence="5" id="KW-0648">Protein biosynthesis</keyword>
<evidence type="ECO:0000313" key="5">
    <source>
        <dbReference type="EMBL" id="PON71660.1"/>
    </source>
</evidence>
<protein>
    <submittedName>
        <fullName evidence="5">Transcription elongation factor</fullName>
    </submittedName>
</protein>
<dbReference type="GO" id="GO:0005634">
    <property type="term" value="C:nucleus"/>
    <property type="evidence" value="ECO:0007669"/>
    <property type="project" value="UniProtKB-SubCell"/>
</dbReference>
<comment type="subcellular location">
    <subcellularLocation>
        <location evidence="1 3">Nucleus</location>
    </subcellularLocation>
</comment>
<proteinExistence type="predicted"/>
<name>A0A2P5DEH8_PARAD</name>
<keyword evidence="6" id="KW-1185">Reference proteome</keyword>
<dbReference type="InterPro" id="IPR035441">
    <property type="entry name" value="TFIIS/LEDGF_dom_sf"/>
</dbReference>
<keyword evidence="2 3" id="KW-0539">Nucleus</keyword>
<dbReference type="SMART" id="SM00509">
    <property type="entry name" value="TFS2N"/>
    <property type="match status" value="1"/>
</dbReference>
<accession>A0A2P5DEH8</accession>
<evidence type="ECO:0000259" key="4">
    <source>
        <dbReference type="PROSITE" id="PS51319"/>
    </source>
</evidence>
<dbReference type="GO" id="GO:0003746">
    <property type="term" value="F:translation elongation factor activity"/>
    <property type="evidence" value="ECO:0007669"/>
    <property type="project" value="UniProtKB-KW"/>
</dbReference>
<sequence>MEKEFLKLFESMKKAADVAACPKVSTNGAEFSRCVDVLKKLGSFPINKHLLESTKVGQRLLPLIKKHPNEKIRSMASKLRQKWKTLYIRELTREQKNSSSIDQKAKCDQYKAIKVFRIRLPSGEVLVRVF</sequence>
<dbReference type="InterPro" id="IPR017923">
    <property type="entry name" value="TFIIS_N"/>
</dbReference>
<evidence type="ECO:0000313" key="6">
    <source>
        <dbReference type="Proteomes" id="UP000237105"/>
    </source>
</evidence>
<dbReference type="AlphaFoldDB" id="A0A2P5DEH8"/>